<name>A0ABX1ISK2_STRGB</name>
<gene>
    <name evidence="1" type="ORF">HF200_30680</name>
</gene>
<evidence type="ECO:0000313" key="1">
    <source>
        <dbReference type="EMBL" id="NKQ28610.1"/>
    </source>
</evidence>
<keyword evidence="2" id="KW-1185">Reference proteome</keyword>
<accession>A0ABX1ISK2</accession>
<dbReference type="RefSeq" id="WP_168376265.1">
    <property type="nucleotide sequence ID" value="NZ_JAAXMD010000465.1"/>
</dbReference>
<reference evidence="1 2" key="1">
    <citation type="submission" date="2020-04" db="EMBL/GenBank/DDBJ databases">
        <title>Genome sequence of Streptomyces galbus strain I339.</title>
        <authorList>
            <person name="Silva E.A.N."/>
            <person name="Merces M."/>
            <person name="Castelo Branco A.P.O.T."/>
            <person name="Vasconcelos P.C."/>
            <person name="Costa N.P."/>
            <person name="Marinho G.C.S."/>
            <person name="Oliveira C.J.B."/>
            <person name="Araujo D."/>
            <person name="Rodrigues Junior V.S."/>
            <person name="Almeida R."/>
            <person name="Silva Filho U.R."/>
            <person name="Andrade A.S.A."/>
            <person name="Cibulski S.P."/>
        </authorList>
    </citation>
    <scope>NUCLEOTIDE SEQUENCE [LARGE SCALE GENOMIC DNA]</scope>
    <source>
        <strain evidence="1 2">I339</strain>
    </source>
</reference>
<comment type="caution">
    <text evidence="1">The sequence shown here is derived from an EMBL/GenBank/DDBJ whole genome shotgun (WGS) entry which is preliminary data.</text>
</comment>
<protein>
    <submittedName>
        <fullName evidence="1">Uncharacterized protein</fullName>
    </submittedName>
</protein>
<organism evidence="1 2">
    <name type="scientific">Streptomyces galbus</name>
    <dbReference type="NCBI Taxonomy" id="33898"/>
    <lineage>
        <taxon>Bacteria</taxon>
        <taxon>Bacillati</taxon>
        <taxon>Actinomycetota</taxon>
        <taxon>Actinomycetes</taxon>
        <taxon>Kitasatosporales</taxon>
        <taxon>Streptomycetaceae</taxon>
        <taxon>Streptomyces</taxon>
    </lineage>
</organism>
<proteinExistence type="predicted"/>
<evidence type="ECO:0000313" key="2">
    <source>
        <dbReference type="Proteomes" id="UP000744032"/>
    </source>
</evidence>
<sequence length="142" mass="15672">MTDFAQYDGYKKDFDFYVGPMQPDDVRSGEIGERLWADVSRILGTAFDGATIRPDDHDGYRYWFANDELRASLYSGPLEPGPGPLDRVPAMLTVISRSEDVASSELAERLYAGLTGSGDYLVVVFADNGMPITANYDIGDGW</sequence>
<dbReference type="EMBL" id="JAAXMD010000465">
    <property type="protein sequence ID" value="NKQ28610.1"/>
    <property type="molecule type" value="Genomic_DNA"/>
</dbReference>
<dbReference type="Proteomes" id="UP000744032">
    <property type="component" value="Unassembled WGS sequence"/>
</dbReference>